<evidence type="ECO:0000259" key="7">
    <source>
        <dbReference type="PROSITE" id="PS50880"/>
    </source>
</evidence>
<evidence type="ECO:0000256" key="4">
    <source>
        <dbReference type="ARBA" id="ARBA00023029"/>
    </source>
</evidence>
<dbReference type="Gene3D" id="1.10.460.10">
    <property type="entry name" value="Topoisomerase I, domain 2"/>
    <property type="match status" value="2"/>
</dbReference>
<dbReference type="Gene3D" id="2.70.20.10">
    <property type="entry name" value="Topoisomerase I, domain 3"/>
    <property type="match status" value="1"/>
</dbReference>
<protein>
    <recommendedName>
        <fullName evidence="3">DNA topoisomerase</fullName>
        <ecNumber evidence="3">5.6.2.1</ecNumber>
    </recommendedName>
</protein>
<dbReference type="Pfam" id="PF01131">
    <property type="entry name" value="Topoisom_bac"/>
    <property type="match status" value="2"/>
</dbReference>
<evidence type="ECO:0000256" key="3">
    <source>
        <dbReference type="ARBA" id="ARBA00012891"/>
    </source>
</evidence>
<accession>A0A6C0BEW4</accession>
<feature type="domain" description="Toprim" evidence="7">
    <location>
        <begin position="4"/>
        <end position="113"/>
    </location>
</feature>
<dbReference type="InterPro" id="IPR013497">
    <property type="entry name" value="Topo_IA_cen"/>
</dbReference>
<dbReference type="Pfam" id="PF01751">
    <property type="entry name" value="Toprim"/>
    <property type="match status" value="1"/>
</dbReference>
<evidence type="ECO:0000256" key="1">
    <source>
        <dbReference type="ARBA" id="ARBA00000213"/>
    </source>
</evidence>
<proteinExistence type="inferred from homology"/>
<dbReference type="SMART" id="SM00437">
    <property type="entry name" value="TOP1Ac"/>
    <property type="match status" value="1"/>
</dbReference>
<keyword evidence="6" id="KW-0413">Isomerase</keyword>
<comment type="catalytic activity">
    <reaction evidence="1">
        <text>ATP-independent breakage of single-stranded DNA, followed by passage and rejoining.</text>
        <dbReference type="EC" id="5.6.2.1"/>
    </reaction>
</comment>
<dbReference type="PANTHER" id="PTHR42785">
    <property type="entry name" value="DNA TOPOISOMERASE, TYPE IA, CORE"/>
    <property type="match status" value="1"/>
</dbReference>
<dbReference type="PANTHER" id="PTHR42785:SF1">
    <property type="entry name" value="DNA TOPOISOMERASE"/>
    <property type="match status" value="1"/>
</dbReference>
<dbReference type="GO" id="GO:0006265">
    <property type="term" value="P:DNA topological change"/>
    <property type="evidence" value="ECO:0007669"/>
    <property type="project" value="InterPro"/>
</dbReference>
<dbReference type="Gene3D" id="1.10.290.10">
    <property type="entry name" value="Topoisomerase I, domain 4"/>
    <property type="match status" value="1"/>
</dbReference>
<dbReference type="EMBL" id="MN739132">
    <property type="protein sequence ID" value="QHS90321.1"/>
    <property type="molecule type" value="Genomic_DNA"/>
</dbReference>
<dbReference type="CDD" id="cd00186">
    <property type="entry name" value="TOP1Ac"/>
    <property type="match status" value="1"/>
</dbReference>
<evidence type="ECO:0000256" key="2">
    <source>
        <dbReference type="ARBA" id="ARBA00009446"/>
    </source>
</evidence>
<dbReference type="InterPro" id="IPR023406">
    <property type="entry name" value="Topo_IA_AS"/>
</dbReference>
<dbReference type="AlphaFoldDB" id="A0A6C0BEW4"/>
<reference evidence="9" key="1">
    <citation type="journal article" date="2020" name="Nature">
        <title>Giant virus diversity and host interactions through global metagenomics.</title>
        <authorList>
            <person name="Schulz F."/>
            <person name="Roux S."/>
            <person name="Paez-Espino D."/>
            <person name="Jungbluth S."/>
            <person name="Walsh D.A."/>
            <person name="Denef V.J."/>
            <person name="McMahon K.D."/>
            <person name="Konstantinidis K.T."/>
            <person name="Eloe-Fadrosh E.A."/>
            <person name="Kyrpides N.C."/>
            <person name="Woyke T."/>
        </authorList>
    </citation>
    <scope>NUCLEOTIDE SEQUENCE</scope>
    <source>
        <strain evidence="9">GVMAG-M-3300010160-60</strain>
    </source>
</reference>
<feature type="domain" description="Topo IA-type catalytic" evidence="8">
    <location>
        <begin position="129"/>
        <end position="578"/>
    </location>
</feature>
<dbReference type="Gene3D" id="3.40.50.140">
    <property type="match status" value="1"/>
</dbReference>
<dbReference type="InterPro" id="IPR003601">
    <property type="entry name" value="Topo_IA_2"/>
</dbReference>
<comment type="similarity">
    <text evidence="2">Belongs to the type IA topoisomerase family.</text>
</comment>
<keyword evidence="5" id="KW-0238">DNA-binding</keyword>
<dbReference type="InterPro" id="IPR006171">
    <property type="entry name" value="TOPRIM_dom"/>
</dbReference>
<name>A0A6C0BEW4_9ZZZZ</name>
<dbReference type="GO" id="GO:0003677">
    <property type="term" value="F:DNA binding"/>
    <property type="evidence" value="ECO:0007669"/>
    <property type="project" value="UniProtKB-KW"/>
</dbReference>
<evidence type="ECO:0000259" key="8">
    <source>
        <dbReference type="PROSITE" id="PS52039"/>
    </source>
</evidence>
<dbReference type="PROSITE" id="PS50880">
    <property type="entry name" value="TOPRIM"/>
    <property type="match status" value="1"/>
</dbReference>
<dbReference type="PRINTS" id="PR00417">
    <property type="entry name" value="PRTPISMRASEI"/>
</dbReference>
<organism evidence="9">
    <name type="scientific">viral metagenome</name>
    <dbReference type="NCBI Taxonomy" id="1070528"/>
    <lineage>
        <taxon>unclassified sequences</taxon>
        <taxon>metagenomes</taxon>
        <taxon>organismal metagenomes</taxon>
    </lineage>
</organism>
<keyword evidence="4" id="KW-0799">Topoisomerase</keyword>
<dbReference type="GO" id="GO:0003917">
    <property type="term" value="F:DNA topoisomerase type I (single strand cut, ATP-independent) activity"/>
    <property type="evidence" value="ECO:0007669"/>
    <property type="project" value="UniProtKB-EC"/>
</dbReference>
<dbReference type="SUPFAM" id="SSF56712">
    <property type="entry name" value="Prokaryotic type I DNA topoisomerase"/>
    <property type="match status" value="1"/>
</dbReference>
<dbReference type="InterPro" id="IPR003602">
    <property type="entry name" value="Topo_IA_DNA-bd_dom"/>
</dbReference>
<sequence length="636" mass="73472">MAKKILVIIESSGKKEKLNSILGSNYVVESSLGHIMDLHPNKMSIDFDNNFEPEYHIIDKSKKKVKELISLAKKCKNVIIASDKDREGEMIGWSYQQLLKLGDKYDRLVFNSVTKDEIMKAMNNLTKLDMLYVDSQKARRILDRIVGYKISPVLTNILGIKGMSAGRVQSVVLRLVCDREEEIKNDISSSKNSYFKINALTNIHKYNLFDKDLKNDKIETYELTEKIMKNLVKSKFYVKSVNSKEGLRKSSEPYTTYSIQQDVSTKLGYSLKKTNMILQKLYEKGYITYIRTDSTSLSTDILKQCKIYIEDNYGTRYHKQSLDNLLKDSKVSADLKIQGAHEAIRPVDISIKNLDIDNEHNKIYDLIWKRTVASQMEPAQINIYDIIVSISKDKNHYFKTVLEEITFLGYLIIYDVIQEKINIPELNEEILFNEITGSEEYTKSVSRYTESGLLKHMEKLGIGRPATCPEIINTLIKRKYVEIKDVEGTKKQSRIIKIDKKLDITYLTKDIVINNEKNKFCLTDVGVKVNEFMLKYFPDIVSYEMTALMETQLDKIADGKIIWFDCIKDFWQNFNISLKKIVLTEDVNLGKYMDKDIIIKNGKYGRYIAYGTLNISLKGKTIDKSIIIDLIDKKKG</sequence>
<evidence type="ECO:0000256" key="5">
    <source>
        <dbReference type="ARBA" id="ARBA00023125"/>
    </source>
</evidence>
<dbReference type="InterPro" id="IPR023405">
    <property type="entry name" value="Topo_IA_core_domain"/>
</dbReference>
<dbReference type="SMART" id="SM00436">
    <property type="entry name" value="TOP1Bc"/>
    <property type="match status" value="1"/>
</dbReference>
<evidence type="ECO:0000256" key="6">
    <source>
        <dbReference type="ARBA" id="ARBA00023235"/>
    </source>
</evidence>
<dbReference type="InterPro" id="IPR013824">
    <property type="entry name" value="Topo_IA_cen_sub1"/>
</dbReference>
<evidence type="ECO:0000313" key="9">
    <source>
        <dbReference type="EMBL" id="QHS90321.1"/>
    </source>
</evidence>
<dbReference type="SMART" id="SM00493">
    <property type="entry name" value="TOPRIM"/>
    <property type="match status" value="1"/>
</dbReference>
<dbReference type="InterPro" id="IPR000380">
    <property type="entry name" value="Topo_IA"/>
</dbReference>
<dbReference type="InterPro" id="IPR013825">
    <property type="entry name" value="Topo_IA_cen_sub2"/>
</dbReference>
<dbReference type="PROSITE" id="PS52039">
    <property type="entry name" value="TOPO_IA_2"/>
    <property type="match status" value="1"/>
</dbReference>
<dbReference type="InterPro" id="IPR013826">
    <property type="entry name" value="Topo_IA_cen_sub3"/>
</dbReference>
<dbReference type="EC" id="5.6.2.1" evidence="3"/>
<dbReference type="PROSITE" id="PS00396">
    <property type="entry name" value="TOPO_IA_1"/>
    <property type="match status" value="1"/>
</dbReference>